<reference evidence="2 3" key="1">
    <citation type="journal article" date="2018" name="Nat. Ecol. Evol.">
        <title>Genomic signatures of mitonuclear coevolution across populations of Tigriopus californicus.</title>
        <authorList>
            <person name="Barreto F.S."/>
            <person name="Watson E.T."/>
            <person name="Lima T.G."/>
            <person name="Willett C.S."/>
            <person name="Edmands S."/>
            <person name="Li W."/>
            <person name="Burton R.S."/>
        </authorList>
    </citation>
    <scope>NUCLEOTIDE SEQUENCE [LARGE SCALE GENOMIC DNA]</scope>
    <source>
        <strain evidence="2 3">San Diego</strain>
    </source>
</reference>
<evidence type="ECO:0000313" key="2">
    <source>
        <dbReference type="EMBL" id="TRY68805.1"/>
    </source>
</evidence>
<organism evidence="2 3">
    <name type="scientific">Tigriopus californicus</name>
    <name type="common">Marine copepod</name>
    <dbReference type="NCBI Taxonomy" id="6832"/>
    <lineage>
        <taxon>Eukaryota</taxon>
        <taxon>Metazoa</taxon>
        <taxon>Ecdysozoa</taxon>
        <taxon>Arthropoda</taxon>
        <taxon>Crustacea</taxon>
        <taxon>Multicrustacea</taxon>
        <taxon>Hexanauplia</taxon>
        <taxon>Copepoda</taxon>
        <taxon>Harpacticoida</taxon>
        <taxon>Harpacticidae</taxon>
        <taxon>Tigriopus</taxon>
    </lineage>
</organism>
<dbReference type="Proteomes" id="UP000318571">
    <property type="component" value="Chromosome 1"/>
</dbReference>
<comment type="caution">
    <text evidence="2">The sequence shown here is derived from an EMBL/GenBank/DDBJ whole genome shotgun (WGS) entry which is preliminary data.</text>
</comment>
<dbReference type="EMBL" id="VCGU01000010">
    <property type="protein sequence ID" value="TRY68805.1"/>
    <property type="molecule type" value="Genomic_DNA"/>
</dbReference>
<sequence length="124" mass="13768">MPASLFAVVVLAISCSLHQTSAAPSSAGAASLVKQHSNDLSRMMMPSLRAKRAMLPPAARAPMFEKPMMMEPQAMDMDPALQGLSTSEIYRMLEILDMIETKKTEKLTMKDMDTLKYLLDVYQQ</sequence>
<evidence type="ECO:0000313" key="3">
    <source>
        <dbReference type="Proteomes" id="UP000318571"/>
    </source>
</evidence>
<feature type="signal peptide" evidence="1">
    <location>
        <begin position="1"/>
        <end position="22"/>
    </location>
</feature>
<protein>
    <submittedName>
        <fullName evidence="2">Uncharacterized protein</fullName>
    </submittedName>
</protein>
<name>A0A553NTP4_TIGCA</name>
<keyword evidence="3" id="KW-1185">Reference proteome</keyword>
<proteinExistence type="predicted"/>
<keyword evidence="1" id="KW-0732">Signal</keyword>
<evidence type="ECO:0000256" key="1">
    <source>
        <dbReference type="SAM" id="SignalP"/>
    </source>
</evidence>
<accession>A0A553NTP4</accession>
<dbReference type="AlphaFoldDB" id="A0A553NTP4"/>
<feature type="chain" id="PRO_5021996599" evidence="1">
    <location>
        <begin position="23"/>
        <end position="124"/>
    </location>
</feature>
<gene>
    <name evidence="2" type="ORF">TCAL_09339</name>
</gene>